<evidence type="ECO:0000259" key="1">
    <source>
        <dbReference type="Pfam" id="PF09937"/>
    </source>
</evidence>
<dbReference type="Proteomes" id="UP001549119">
    <property type="component" value="Unassembled WGS sequence"/>
</dbReference>
<gene>
    <name evidence="2" type="ORF">ABIC20_006841</name>
</gene>
<name>A0ABV2NSV1_9HYPH</name>
<dbReference type="EMBL" id="JBEPNW010000003">
    <property type="protein sequence ID" value="MET3869463.1"/>
    <property type="molecule type" value="Genomic_DNA"/>
</dbReference>
<dbReference type="Pfam" id="PF09937">
    <property type="entry name" value="DUF2169"/>
    <property type="match status" value="1"/>
</dbReference>
<proteinExistence type="predicted"/>
<comment type="caution">
    <text evidence="2">The sequence shown here is derived from an EMBL/GenBank/DDBJ whole genome shotgun (WGS) entry which is preliminary data.</text>
</comment>
<reference evidence="2 3" key="1">
    <citation type="submission" date="2024-06" db="EMBL/GenBank/DDBJ databases">
        <title>Genomics of switchgrass bacterial isolates.</title>
        <authorList>
            <person name="Shade A."/>
        </authorList>
    </citation>
    <scope>NUCLEOTIDE SEQUENCE [LARGE SCALE GENOMIC DNA]</scope>
    <source>
        <strain evidence="2 3">PvP084</strain>
    </source>
</reference>
<protein>
    <recommendedName>
        <fullName evidence="1">DUF2169 domain-containing protein</fullName>
    </recommendedName>
</protein>
<dbReference type="InterPro" id="IPR018683">
    <property type="entry name" value="DUF2169"/>
</dbReference>
<feature type="domain" description="DUF2169" evidence="1">
    <location>
        <begin position="20"/>
        <end position="310"/>
    </location>
</feature>
<evidence type="ECO:0000313" key="2">
    <source>
        <dbReference type="EMBL" id="MET3869463.1"/>
    </source>
</evidence>
<organism evidence="2 3">
    <name type="scientific">Methylobacterium radiotolerans</name>
    <dbReference type="NCBI Taxonomy" id="31998"/>
    <lineage>
        <taxon>Bacteria</taxon>
        <taxon>Pseudomonadati</taxon>
        <taxon>Pseudomonadota</taxon>
        <taxon>Alphaproteobacteria</taxon>
        <taxon>Hyphomicrobiales</taxon>
        <taxon>Methylobacteriaceae</taxon>
        <taxon>Methylobacterium</taxon>
    </lineage>
</organism>
<dbReference type="RefSeq" id="WP_209651274.1">
    <property type="nucleotide sequence ID" value="NZ_JBEPNV010000002.1"/>
</dbReference>
<keyword evidence="3" id="KW-1185">Reference proteome</keyword>
<sequence>MIGTNESPFSAIGFEQVHRDGQRMAVVAARVRYKLTPGGRLTRDNTDALVLSDTYEHAPANSPLLRVSDLVPFRPFADVTLIGQAHAPEGKEAAAWMIGLRVGDQPTVYRVTGPREWMAVSAGKTDGFVLSAPKSCNSIAIDYRQASGGRVIGDPAWNCDLRNPIGAGLVHRTYTSPAFRYVAPTIEDPEAPVTDAFAQPEPVGFGPIPPSWQQRLQYAGTFDDGWLRRDHPRLPRDFRYQFYQVAHPRLIFRKYLPAGLRISAVNLARDHRQVDFRLPDEEPLARFQWVDGREVTARMNRDGLHIDMRTEPPWTVDVTFRVWIEICPRFQKVDLIHADSRGAGGLPASGEFGLEEAA</sequence>
<accession>A0ABV2NSV1</accession>
<evidence type="ECO:0000313" key="3">
    <source>
        <dbReference type="Proteomes" id="UP001549119"/>
    </source>
</evidence>